<dbReference type="OrthoDB" id="10553319at2759"/>
<feature type="compositionally biased region" description="Polar residues" evidence="1">
    <location>
        <begin position="317"/>
        <end position="331"/>
    </location>
</feature>
<feature type="compositionally biased region" description="Polar residues" evidence="1">
    <location>
        <begin position="292"/>
        <end position="309"/>
    </location>
</feature>
<dbReference type="KEGG" id="csl:COCSUDRAFT_58024"/>
<gene>
    <name evidence="2" type="ORF">COCSUDRAFT_58024</name>
</gene>
<sequence>MDETQLQSTIQDMPKPNHFAQQMREMIEQQIPLIGASQRAHHSAPINTAKADQVLRSFQVEYLAQMETDAVNLEMCTKEIRSQIIRNAFSRSTQQRMSKGQDYAMRCTQWRKNIQQWVGGNIAEELLGQLLRLNDRMHAALSSWHAATTDFAEACSRSQEVQQKESPRSGRREDQPPATQWFSPLGSSASRILSESPSSASTDSNTPREVSSRCTQPAASAASPQLPSASASLRRTSDIISSGERSSPIHASFGMPSQQQQPAFTAAQPLPLGDLLGFHSSSPVSAWPASQDALQTRSSEQRSQASLQQPAPALPRSQEQPPRSQRVSKATSAPAAELPGKWEAQWPAVPGTAALPATPPAQDFWRSAEASGKASPFDAAGPAGARPILPQVSSATGFDPARSGAAQDFVQKDAGKDAEMAALRQQLEEERSGRLGLEHKLHACKAAEERLTADVCSLQRKLRRVRPLTRCHTSSPGIFELTGEELEQYKGKGAQRIPTSDNNAINSAPFSAYCRQPALRLRFSASEFQALASVLNKY</sequence>
<comment type="caution">
    <text evidence="2">The sequence shown here is derived from an EMBL/GenBank/DDBJ whole genome shotgun (WGS) entry which is preliminary data.</text>
</comment>
<protein>
    <submittedName>
        <fullName evidence="2">Uncharacterized protein</fullName>
    </submittedName>
</protein>
<accession>I0YPJ8</accession>
<dbReference type="AlphaFoldDB" id="I0YPJ8"/>
<evidence type="ECO:0000313" key="2">
    <source>
        <dbReference type="EMBL" id="EIE20317.1"/>
    </source>
</evidence>
<feature type="region of interest" description="Disordered" evidence="1">
    <location>
        <begin position="282"/>
        <end position="345"/>
    </location>
</feature>
<reference evidence="2 3" key="1">
    <citation type="journal article" date="2012" name="Genome Biol.">
        <title>The genome of the polar eukaryotic microalga coccomyxa subellipsoidea reveals traits of cold adaptation.</title>
        <authorList>
            <person name="Blanc G."/>
            <person name="Agarkova I."/>
            <person name="Grimwood J."/>
            <person name="Kuo A."/>
            <person name="Brueggeman A."/>
            <person name="Dunigan D."/>
            <person name="Gurnon J."/>
            <person name="Ladunga I."/>
            <person name="Lindquist E."/>
            <person name="Lucas S."/>
            <person name="Pangilinan J."/>
            <person name="Proschold T."/>
            <person name="Salamov A."/>
            <person name="Schmutz J."/>
            <person name="Weeks D."/>
            <person name="Yamada T."/>
            <person name="Claverie J.M."/>
            <person name="Grigoriev I."/>
            <person name="Van Etten J."/>
            <person name="Lomsadze A."/>
            <person name="Borodovsky M."/>
        </authorList>
    </citation>
    <scope>NUCLEOTIDE SEQUENCE [LARGE SCALE GENOMIC DNA]</scope>
    <source>
        <strain evidence="2 3">C-169</strain>
    </source>
</reference>
<feature type="region of interest" description="Disordered" evidence="1">
    <location>
        <begin position="155"/>
        <end position="262"/>
    </location>
</feature>
<keyword evidence="3" id="KW-1185">Reference proteome</keyword>
<dbReference type="EMBL" id="AGSI01000016">
    <property type="protein sequence ID" value="EIE20317.1"/>
    <property type="molecule type" value="Genomic_DNA"/>
</dbReference>
<organism evidence="2 3">
    <name type="scientific">Coccomyxa subellipsoidea (strain C-169)</name>
    <name type="common">Green microalga</name>
    <dbReference type="NCBI Taxonomy" id="574566"/>
    <lineage>
        <taxon>Eukaryota</taxon>
        <taxon>Viridiplantae</taxon>
        <taxon>Chlorophyta</taxon>
        <taxon>core chlorophytes</taxon>
        <taxon>Trebouxiophyceae</taxon>
        <taxon>Trebouxiophyceae incertae sedis</taxon>
        <taxon>Coccomyxaceae</taxon>
        <taxon>Coccomyxa</taxon>
        <taxon>Coccomyxa subellipsoidea</taxon>
    </lineage>
</organism>
<name>I0YPJ8_COCSC</name>
<dbReference type="Proteomes" id="UP000007264">
    <property type="component" value="Unassembled WGS sequence"/>
</dbReference>
<feature type="region of interest" description="Disordered" evidence="1">
    <location>
        <begin position="366"/>
        <end position="403"/>
    </location>
</feature>
<proteinExistence type="predicted"/>
<dbReference type="GeneID" id="17038293"/>
<dbReference type="RefSeq" id="XP_005644861.1">
    <property type="nucleotide sequence ID" value="XM_005644804.1"/>
</dbReference>
<feature type="compositionally biased region" description="Low complexity" evidence="1">
    <location>
        <begin position="216"/>
        <end position="233"/>
    </location>
</feature>
<feature type="compositionally biased region" description="Polar residues" evidence="1">
    <location>
        <begin position="177"/>
        <end position="215"/>
    </location>
</feature>
<evidence type="ECO:0000313" key="3">
    <source>
        <dbReference type="Proteomes" id="UP000007264"/>
    </source>
</evidence>
<feature type="compositionally biased region" description="Basic and acidic residues" evidence="1">
    <location>
        <begin position="162"/>
        <end position="175"/>
    </location>
</feature>
<evidence type="ECO:0000256" key="1">
    <source>
        <dbReference type="SAM" id="MobiDB-lite"/>
    </source>
</evidence>